<dbReference type="SUPFAM" id="SSF50729">
    <property type="entry name" value="PH domain-like"/>
    <property type="match status" value="1"/>
</dbReference>
<dbReference type="PANTHER" id="PTHR11232">
    <property type="entry name" value="PHOSPHOTYROSINE INTERACTION DOMAIN-CONTAINING FAMILY MEMBER"/>
    <property type="match status" value="1"/>
</dbReference>
<dbReference type="GO" id="GO:0005737">
    <property type="term" value="C:cytoplasm"/>
    <property type="evidence" value="ECO:0007669"/>
    <property type="project" value="UniProtKB-SubCell"/>
</dbReference>
<evidence type="ECO:0000256" key="1">
    <source>
        <dbReference type="ARBA" id="ARBA00004496"/>
    </source>
</evidence>
<reference evidence="7" key="1">
    <citation type="submission" date="2020-11" db="EMBL/GenBank/DDBJ databases">
        <authorList>
            <person name="Tran Van P."/>
        </authorList>
    </citation>
    <scope>NUCLEOTIDE SEQUENCE</scope>
</reference>
<dbReference type="CDD" id="cd01273">
    <property type="entry name" value="PTB_CED-6"/>
    <property type="match status" value="1"/>
</dbReference>
<dbReference type="InterPro" id="IPR011993">
    <property type="entry name" value="PH-like_dom_sf"/>
</dbReference>
<comment type="subcellular location">
    <subcellularLocation>
        <location evidence="1">Cytoplasm</location>
    </subcellularLocation>
</comment>
<comment type="similarity">
    <text evidence="4">Belongs to the ced-6 family.</text>
</comment>
<dbReference type="Gene3D" id="2.30.29.30">
    <property type="entry name" value="Pleckstrin-homology domain (PH domain)/Phosphotyrosine-binding domain (PTB)"/>
    <property type="match status" value="1"/>
</dbReference>
<dbReference type="EMBL" id="CAJPEX010000509">
    <property type="protein sequence ID" value="CAG0916079.1"/>
    <property type="molecule type" value="Genomic_DNA"/>
</dbReference>
<feature type="compositionally biased region" description="Basic and acidic residues" evidence="5">
    <location>
        <begin position="272"/>
        <end position="282"/>
    </location>
</feature>
<feature type="domain" description="PID" evidence="6">
    <location>
        <begin position="50"/>
        <end position="175"/>
    </location>
</feature>
<dbReference type="GO" id="GO:0043277">
    <property type="term" value="P:apoptotic cell clearance"/>
    <property type="evidence" value="ECO:0007669"/>
    <property type="project" value="UniProtKB-ARBA"/>
</dbReference>
<keyword evidence="2" id="KW-0963">Cytoplasm</keyword>
<keyword evidence="3" id="KW-0581">Phagocytosis</keyword>
<evidence type="ECO:0000259" key="6">
    <source>
        <dbReference type="PROSITE" id="PS01179"/>
    </source>
</evidence>
<dbReference type="OrthoDB" id="6369646at2759"/>
<gene>
    <name evidence="7" type="ORF">NMOB1V02_LOCUS3712</name>
</gene>
<evidence type="ECO:0000256" key="3">
    <source>
        <dbReference type="ARBA" id="ARBA00022907"/>
    </source>
</evidence>
<proteinExistence type="inferred from homology"/>
<feature type="compositionally biased region" description="Basic and acidic residues" evidence="5">
    <location>
        <begin position="421"/>
        <end position="435"/>
    </location>
</feature>
<feature type="region of interest" description="Disordered" evidence="5">
    <location>
        <begin position="421"/>
        <end position="459"/>
    </location>
</feature>
<dbReference type="Pfam" id="PF00640">
    <property type="entry name" value="PID"/>
    <property type="match status" value="1"/>
</dbReference>
<dbReference type="PROSITE" id="PS01179">
    <property type="entry name" value="PID"/>
    <property type="match status" value="1"/>
</dbReference>
<evidence type="ECO:0000313" key="8">
    <source>
        <dbReference type="Proteomes" id="UP000678499"/>
    </source>
</evidence>
<accession>A0A7R9GCF8</accession>
<sequence length="459" mass="49745">MKNSALLNVLHKTAKLGSNKQQNGSKTWIHSPEALQSNHVVYLVKGLKRKFLGCTEVEQPKGTDVIREGIRKLKFNQQLKKAEGAKPNKVELTVSIDGVTIQDPKTKTVMHKYPLHRISYCADDKLEKRFFSFIAKEAEEGRHMCFVFVSDKLAEEITLTIGQAFDLAYRRFLDSQGKDLEARKQTLLVEKRAKMAEAEVMELKSRLRDLAAMLAPQDLDNGVRLYASISDVLELNIPEENLKNLANGDGSDSKRVVNLISDFDVPALSTLSREDSSDDGHGLDALTMSSPPPPVPPRTNAAPSPTTGDLLGEIDASFDGAPPAVPGPSIVDNLNWKELEELESPPPAVTSKSNGTPPMANGHPAIAALKLSPPPGKNPPPLPVRQSASSSGLLSDMFSSPAAMTNTAPNMHHAASTAALGDRHNPFAPRGHDDPFGMGQFGNNNKPAFPGFNGEAFNK</sequence>
<feature type="compositionally biased region" description="Pro residues" evidence="5">
    <location>
        <begin position="372"/>
        <end position="383"/>
    </location>
</feature>
<dbReference type="InterPro" id="IPR051133">
    <property type="entry name" value="Adapter_Engulfment-Domain"/>
</dbReference>
<organism evidence="7">
    <name type="scientific">Notodromas monacha</name>
    <dbReference type="NCBI Taxonomy" id="399045"/>
    <lineage>
        <taxon>Eukaryota</taxon>
        <taxon>Metazoa</taxon>
        <taxon>Ecdysozoa</taxon>
        <taxon>Arthropoda</taxon>
        <taxon>Crustacea</taxon>
        <taxon>Oligostraca</taxon>
        <taxon>Ostracoda</taxon>
        <taxon>Podocopa</taxon>
        <taxon>Podocopida</taxon>
        <taxon>Cypridocopina</taxon>
        <taxon>Cypridoidea</taxon>
        <taxon>Cyprididae</taxon>
        <taxon>Notodromas</taxon>
    </lineage>
</organism>
<evidence type="ECO:0000256" key="5">
    <source>
        <dbReference type="SAM" id="MobiDB-lite"/>
    </source>
</evidence>
<dbReference type="Proteomes" id="UP000678499">
    <property type="component" value="Unassembled WGS sequence"/>
</dbReference>
<keyword evidence="8" id="KW-1185">Reference proteome</keyword>
<dbReference type="InterPro" id="IPR006020">
    <property type="entry name" value="PTB/PI_dom"/>
</dbReference>
<protein>
    <recommendedName>
        <fullName evidence="6">PID domain-containing protein</fullName>
    </recommendedName>
</protein>
<feature type="region of interest" description="Disordered" evidence="5">
    <location>
        <begin position="270"/>
        <end position="393"/>
    </location>
</feature>
<evidence type="ECO:0000256" key="4">
    <source>
        <dbReference type="ARBA" id="ARBA00060944"/>
    </source>
</evidence>
<name>A0A7R9GCF8_9CRUS</name>
<dbReference type="FunFam" id="2.30.29.30:FF:000118">
    <property type="entry name" value="GULP PTB domain containing engulfment adaptor 1"/>
    <property type="match status" value="1"/>
</dbReference>
<evidence type="ECO:0000256" key="2">
    <source>
        <dbReference type="ARBA" id="ARBA00022490"/>
    </source>
</evidence>
<dbReference type="EMBL" id="OA882546">
    <property type="protein sequence ID" value="CAD7275927.1"/>
    <property type="molecule type" value="Genomic_DNA"/>
</dbReference>
<dbReference type="PANTHER" id="PTHR11232:SF77">
    <property type="entry name" value="GULP PTB DOMAIN CONTAINING ENGULFMENT ADAPTOR 1"/>
    <property type="match status" value="1"/>
</dbReference>
<dbReference type="SMART" id="SM00462">
    <property type="entry name" value="PTB"/>
    <property type="match status" value="1"/>
</dbReference>
<evidence type="ECO:0000313" key="7">
    <source>
        <dbReference type="EMBL" id="CAD7275927.1"/>
    </source>
</evidence>
<feature type="non-terminal residue" evidence="7">
    <location>
        <position position="1"/>
    </location>
</feature>
<dbReference type="AlphaFoldDB" id="A0A7R9GCF8"/>